<name>A0A6J8AV60_MYTCO</name>
<proteinExistence type="predicted"/>
<organism evidence="1 2">
    <name type="scientific">Mytilus coruscus</name>
    <name type="common">Sea mussel</name>
    <dbReference type="NCBI Taxonomy" id="42192"/>
    <lineage>
        <taxon>Eukaryota</taxon>
        <taxon>Metazoa</taxon>
        <taxon>Spiralia</taxon>
        <taxon>Lophotrochozoa</taxon>
        <taxon>Mollusca</taxon>
        <taxon>Bivalvia</taxon>
        <taxon>Autobranchia</taxon>
        <taxon>Pteriomorphia</taxon>
        <taxon>Mytilida</taxon>
        <taxon>Mytiloidea</taxon>
        <taxon>Mytilidae</taxon>
        <taxon>Mytilinae</taxon>
        <taxon>Mytilus</taxon>
    </lineage>
</organism>
<keyword evidence="2" id="KW-1185">Reference proteome</keyword>
<dbReference type="Proteomes" id="UP000507470">
    <property type="component" value="Unassembled WGS sequence"/>
</dbReference>
<reference evidence="1 2" key="1">
    <citation type="submission" date="2020-06" db="EMBL/GenBank/DDBJ databases">
        <authorList>
            <person name="Li R."/>
            <person name="Bekaert M."/>
        </authorList>
    </citation>
    <scope>NUCLEOTIDE SEQUENCE [LARGE SCALE GENOMIC DNA]</scope>
    <source>
        <strain evidence="2">wild</strain>
    </source>
</reference>
<evidence type="ECO:0000313" key="1">
    <source>
        <dbReference type="EMBL" id="CAC5373922.1"/>
    </source>
</evidence>
<accession>A0A6J8AV60</accession>
<protein>
    <submittedName>
        <fullName evidence="1">Uncharacterized protein</fullName>
    </submittedName>
</protein>
<evidence type="ECO:0000313" key="2">
    <source>
        <dbReference type="Proteomes" id="UP000507470"/>
    </source>
</evidence>
<sequence length="256" mass="29102">MQVATKTKLQLNDILVFLDIDNSRENLCKVVSFALEQKDALKEEDTVTEKPPKIEKKKKLKLQKTNRQGFHIHKNRPNFAAALLLKLVCNKEEEAVLDKEQKLLKIFGKNDVQSDNYNMQSHNLYLHAAGLMGGSFEQAQGQTDGMPPRFLGSPRRQTVVERQNNGSIKCVGKVGLVKPPHIEAPLTVEPTKHRLCGALVCEITPRIERLTRTQPPRLIFIHEGVNNVSKSFLFKNEFNQLLSTTQQFEHLAQMLQ</sequence>
<dbReference type="AlphaFoldDB" id="A0A6J8AV60"/>
<dbReference type="EMBL" id="CACVKT020001978">
    <property type="protein sequence ID" value="CAC5373922.1"/>
    <property type="molecule type" value="Genomic_DNA"/>
</dbReference>
<gene>
    <name evidence="1" type="ORF">MCOR_11508</name>
</gene>